<organism evidence="18">
    <name type="scientific">Echinostoma caproni</name>
    <dbReference type="NCBI Taxonomy" id="27848"/>
    <lineage>
        <taxon>Eukaryota</taxon>
        <taxon>Metazoa</taxon>
        <taxon>Spiralia</taxon>
        <taxon>Lophotrochozoa</taxon>
        <taxon>Platyhelminthes</taxon>
        <taxon>Trematoda</taxon>
        <taxon>Digenea</taxon>
        <taxon>Plagiorchiida</taxon>
        <taxon>Echinostomata</taxon>
        <taxon>Echinostomatoidea</taxon>
        <taxon>Echinostomatidae</taxon>
        <taxon>Echinostoma</taxon>
    </lineage>
</organism>
<dbReference type="InterPro" id="IPR027417">
    <property type="entry name" value="P-loop_NTPase"/>
</dbReference>
<reference evidence="16 17" key="2">
    <citation type="submission" date="2018-11" db="EMBL/GenBank/DDBJ databases">
        <authorList>
            <consortium name="Pathogen Informatics"/>
        </authorList>
    </citation>
    <scope>NUCLEOTIDE SEQUENCE [LARGE SCALE GENOMIC DNA]</scope>
    <source>
        <strain evidence="16 17">Egypt</strain>
    </source>
</reference>
<gene>
    <name evidence="16" type="ORF">ECPE_LOCUS10958</name>
</gene>
<reference evidence="18" key="1">
    <citation type="submission" date="2016-06" db="UniProtKB">
        <authorList>
            <consortium name="WormBaseParasite"/>
        </authorList>
    </citation>
    <scope>IDENTIFICATION</scope>
</reference>
<feature type="domain" description="Dynein heavy chain hydrolytic ATP-binding dynein motor region" evidence="15">
    <location>
        <begin position="884"/>
        <end position="963"/>
    </location>
</feature>
<dbReference type="FunFam" id="3.20.180.20:FF:000003">
    <property type="entry name" value="Dynein heavy chain 12, axonemal"/>
    <property type="match status" value="1"/>
</dbReference>
<dbReference type="FunFam" id="1.20.58.1120:FF:000001">
    <property type="entry name" value="dynein heavy chain 2, axonemal"/>
    <property type="match status" value="1"/>
</dbReference>
<keyword evidence="2" id="KW-0963">Cytoplasm</keyword>
<sequence length="1029" mass="119872">MSPGIINQKHMQTTSADNAALHPVILEEILQTYKASVKRMLRIEAKGPESHTREYDKYQFLVSRQAERDIEEMLNPKQPDAVPEKPKRNSSDGGSETEPNEEEEEDDSGSPKQKVVPAVEGPSFEDLARELTKYTRLAKRIQYESRRTIKLGLFEIHCDDLIRALVKRAEGICDRLLDRILEDHRTTNRALIKEYELIASKALTVPTDIAHMMQLTEFVNQTEKVTMHELERKLDRSKDRLLFLMDHAQLNPSDMRINSQVFEWHMRMTDVFEENRRTAVVKREEFEIGLRYRRERFLEELESYRRQVEEFQGLGDLNEINRYLKKAQALDNKLELAVAKIEQFNSEEEALKWDTTTYPIRGEVQNTLRPFLKLYETTVEFNNKYREWMDGPMDKVDPEQVDAEVSNQYRTLYKLEKSFDSLPAPRKIAAKVRGKVEEFKEHLPLIRTLFNPGLRERHWVQISDVVGYTLRNEEGMCLAKLVDMNLEPHIPKFDMISEAATKEHSLEKALDKMRKEWAPVEFNLIPYRDSGTLILSSVDDIQVMLDDHIVKTQTMRGSPFIKPFETEIRDWEQKLILTQDILDEWMKVQATWLYLEPIFSSPDIMAQMPDESRKFTTVDKTWKELMKSANVDRKVMTVIQIDKMLDKFRKSNDLLEAILKGLNAYLEKKRLYFPRFFFLSNDELLEILSETKDPTRVQPHLKKCFEGIASLTFTKNLDITHMKSSENEVVELKEVISTSKARGAVEKWLLELEDNMITSVHLTISNALEDYLQSPRREWVKTWCGQAVLAGSMFFWTLETEKAISAGPSAMGDYLRLNNQQIEEIVAMVRGKLSKQNRTTLQALIVLDVHARDVLAELISVKCSSKTEFSWLSQLRYYWEEKQLGLASCGAWSCFDEFNRIDLEVLSVVAQQILTIQRAINAKQVRLVFEGTDIKLDPTCAVFITMNPGYAGRSELPDNLKVNQSIITVLYALTLHWIKLIQLESNRRTGILFKWATKRQYWKPVHESAWLYELKWFYPTGTVVNRTSA</sequence>
<dbReference type="Gene3D" id="1.20.140.100">
    <property type="entry name" value="Dynein heavy chain, N-terminal domain 2"/>
    <property type="match status" value="1"/>
</dbReference>
<evidence type="ECO:0000256" key="5">
    <source>
        <dbReference type="ARBA" id="ARBA00022840"/>
    </source>
</evidence>
<dbReference type="AlphaFoldDB" id="A0A183AVH3"/>
<keyword evidence="4" id="KW-0547">Nucleotide-binding</keyword>
<evidence type="ECO:0000256" key="12">
    <source>
        <dbReference type="SAM" id="Coils"/>
    </source>
</evidence>
<keyword evidence="11" id="KW-0966">Cell projection</keyword>
<feature type="compositionally biased region" description="Acidic residues" evidence="13">
    <location>
        <begin position="98"/>
        <end position="108"/>
    </location>
</feature>
<dbReference type="GO" id="GO:0005874">
    <property type="term" value="C:microtubule"/>
    <property type="evidence" value="ECO:0007669"/>
    <property type="project" value="UniProtKB-KW"/>
</dbReference>
<evidence type="ECO:0000256" key="2">
    <source>
        <dbReference type="ARBA" id="ARBA00022490"/>
    </source>
</evidence>
<name>A0A183AVH3_9TREM</name>
<dbReference type="Proteomes" id="UP000272942">
    <property type="component" value="Unassembled WGS sequence"/>
</dbReference>
<proteinExistence type="predicted"/>
<dbReference type="GO" id="GO:0030286">
    <property type="term" value="C:dynein complex"/>
    <property type="evidence" value="ECO:0007669"/>
    <property type="project" value="UniProtKB-KW"/>
</dbReference>
<dbReference type="EMBL" id="UZAN01049984">
    <property type="protein sequence ID" value="VDP87876.1"/>
    <property type="molecule type" value="Genomic_DNA"/>
</dbReference>
<evidence type="ECO:0000256" key="8">
    <source>
        <dbReference type="ARBA" id="ARBA00023069"/>
    </source>
</evidence>
<feature type="coiled-coil region" evidence="12">
    <location>
        <begin position="294"/>
        <end position="347"/>
    </location>
</feature>
<dbReference type="Pfam" id="PF12774">
    <property type="entry name" value="AAA_6"/>
    <property type="match status" value="1"/>
</dbReference>
<dbReference type="GO" id="GO:0007018">
    <property type="term" value="P:microtubule-based movement"/>
    <property type="evidence" value="ECO:0007669"/>
    <property type="project" value="InterPro"/>
</dbReference>
<dbReference type="PANTHER" id="PTHR22878:SF66">
    <property type="entry name" value="DYNEIN AXONEMAL HEAVY CHAIN 7"/>
    <property type="match status" value="1"/>
</dbReference>
<feature type="domain" description="Dynein heavy chain linker" evidence="14">
    <location>
        <begin position="363"/>
        <end position="766"/>
    </location>
</feature>
<dbReference type="InterPro" id="IPR035699">
    <property type="entry name" value="AAA_6"/>
</dbReference>
<keyword evidence="5" id="KW-0067">ATP-binding</keyword>
<dbReference type="OrthoDB" id="5593012at2759"/>
<evidence type="ECO:0000313" key="17">
    <source>
        <dbReference type="Proteomes" id="UP000272942"/>
    </source>
</evidence>
<evidence type="ECO:0000256" key="7">
    <source>
        <dbReference type="ARBA" id="ARBA00023054"/>
    </source>
</evidence>
<comment type="subcellular location">
    <subcellularLocation>
        <location evidence="1">Cytoplasm</location>
        <location evidence="1">Cytoskeleton</location>
        <location evidence="1">Cilium axoneme</location>
    </subcellularLocation>
</comment>
<keyword evidence="17" id="KW-1185">Reference proteome</keyword>
<dbReference type="InterPro" id="IPR026983">
    <property type="entry name" value="DHC"/>
</dbReference>
<evidence type="ECO:0000313" key="18">
    <source>
        <dbReference type="WBParaSite" id="ECPE_0001099201-mRNA-1"/>
    </source>
</evidence>
<evidence type="ECO:0000256" key="3">
    <source>
        <dbReference type="ARBA" id="ARBA00022701"/>
    </source>
</evidence>
<dbReference type="Gene3D" id="3.20.180.20">
    <property type="entry name" value="Dynein heavy chain, N-terminal domain 2"/>
    <property type="match status" value="1"/>
</dbReference>
<dbReference type="FunFam" id="1.20.140.100:FF:000004">
    <property type="entry name" value="Dynein axonemal heavy chain 6"/>
    <property type="match status" value="1"/>
</dbReference>
<feature type="region of interest" description="Disordered" evidence="13">
    <location>
        <begin position="73"/>
        <end position="121"/>
    </location>
</feature>
<dbReference type="InterPro" id="IPR042222">
    <property type="entry name" value="Dynein_2_N"/>
</dbReference>
<keyword evidence="6" id="KW-0243">Dynein</keyword>
<keyword evidence="3" id="KW-0493">Microtubule</keyword>
<evidence type="ECO:0000256" key="11">
    <source>
        <dbReference type="ARBA" id="ARBA00023273"/>
    </source>
</evidence>
<dbReference type="GO" id="GO:0005524">
    <property type="term" value="F:ATP binding"/>
    <property type="evidence" value="ECO:0007669"/>
    <property type="project" value="UniProtKB-KW"/>
</dbReference>
<accession>A0A183AVH3</accession>
<dbReference type="PANTHER" id="PTHR22878">
    <property type="entry name" value="DYNEIN HEAVY CHAIN 6, AXONEMAL-LIKE-RELATED"/>
    <property type="match status" value="1"/>
</dbReference>
<keyword evidence="8" id="KW-0969">Cilium</keyword>
<keyword evidence="9" id="KW-0505">Motor protein</keyword>
<dbReference type="GO" id="GO:0045505">
    <property type="term" value="F:dynein intermediate chain binding"/>
    <property type="evidence" value="ECO:0007669"/>
    <property type="project" value="InterPro"/>
</dbReference>
<dbReference type="Gene3D" id="1.10.287.2620">
    <property type="match status" value="1"/>
</dbReference>
<feature type="coiled-coil region" evidence="12">
    <location>
        <begin position="220"/>
        <end position="247"/>
    </location>
</feature>
<dbReference type="WBParaSite" id="ECPE_0001099201-mRNA-1">
    <property type="protein sequence ID" value="ECPE_0001099201-mRNA-1"/>
    <property type="gene ID" value="ECPE_0001099201"/>
</dbReference>
<keyword evidence="7 12" id="KW-0175">Coiled coil</keyword>
<evidence type="ECO:0000259" key="15">
    <source>
        <dbReference type="Pfam" id="PF12774"/>
    </source>
</evidence>
<dbReference type="Gene3D" id="3.40.50.300">
    <property type="entry name" value="P-loop containing nucleotide triphosphate hydrolases"/>
    <property type="match status" value="1"/>
</dbReference>
<dbReference type="InterPro" id="IPR042228">
    <property type="entry name" value="Dynein_linker_3"/>
</dbReference>
<dbReference type="Pfam" id="PF08393">
    <property type="entry name" value="DHC_N2"/>
    <property type="match status" value="1"/>
</dbReference>
<keyword evidence="10" id="KW-0206">Cytoskeleton</keyword>
<evidence type="ECO:0000256" key="9">
    <source>
        <dbReference type="ARBA" id="ARBA00023175"/>
    </source>
</evidence>
<evidence type="ECO:0000256" key="1">
    <source>
        <dbReference type="ARBA" id="ARBA00004430"/>
    </source>
</evidence>
<evidence type="ECO:0000259" key="14">
    <source>
        <dbReference type="Pfam" id="PF08393"/>
    </source>
</evidence>
<dbReference type="InterPro" id="IPR013602">
    <property type="entry name" value="Dynein_heavy_linker"/>
</dbReference>
<evidence type="ECO:0000313" key="16">
    <source>
        <dbReference type="EMBL" id="VDP87876.1"/>
    </source>
</evidence>
<dbReference type="FunFam" id="1.10.287.2620:FF:000002">
    <property type="entry name" value="Dynein heavy chain 2, axonemal"/>
    <property type="match status" value="1"/>
</dbReference>
<protein>
    <submittedName>
        <fullName evidence="18">DHC_N2 domain-containing protein</fullName>
    </submittedName>
</protein>
<dbReference type="GO" id="GO:0051959">
    <property type="term" value="F:dynein light intermediate chain binding"/>
    <property type="evidence" value="ECO:0007669"/>
    <property type="project" value="InterPro"/>
</dbReference>
<evidence type="ECO:0000256" key="6">
    <source>
        <dbReference type="ARBA" id="ARBA00023017"/>
    </source>
</evidence>
<evidence type="ECO:0000256" key="4">
    <source>
        <dbReference type="ARBA" id="ARBA00022741"/>
    </source>
</evidence>
<evidence type="ECO:0000256" key="10">
    <source>
        <dbReference type="ARBA" id="ARBA00023212"/>
    </source>
</evidence>
<dbReference type="SUPFAM" id="SSF52540">
    <property type="entry name" value="P-loop containing nucleoside triphosphate hydrolases"/>
    <property type="match status" value="1"/>
</dbReference>
<dbReference type="GO" id="GO:0005930">
    <property type="term" value="C:axoneme"/>
    <property type="evidence" value="ECO:0007669"/>
    <property type="project" value="UniProtKB-SubCell"/>
</dbReference>
<evidence type="ECO:0000256" key="13">
    <source>
        <dbReference type="SAM" id="MobiDB-lite"/>
    </source>
</evidence>